<reference evidence="2" key="1">
    <citation type="journal article" date="2023" name="G3 (Bethesda)">
        <title>Whole genome assembly and annotation of the endangered Caribbean coral Acropora cervicornis.</title>
        <authorList>
            <person name="Selwyn J.D."/>
            <person name="Vollmer S.V."/>
        </authorList>
    </citation>
    <scope>NUCLEOTIDE SEQUENCE</scope>
    <source>
        <strain evidence="2">K2</strain>
    </source>
</reference>
<feature type="domain" description="Reverse transcriptase" evidence="1">
    <location>
        <begin position="422"/>
        <end position="686"/>
    </location>
</feature>
<protein>
    <submittedName>
        <fullName evidence="2">Transposon TX1 uncharacterized 149 kDa protein</fullName>
    </submittedName>
</protein>
<dbReference type="AlphaFoldDB" id="A0AAD9QVD5"/>
<dbReference type="InterPro" id="IPR000477">
    <property type="entry name" value="RT_dom"/>
</dbReference>
<dbReference type="Pfam" id="PF00078">
    <property type="entry name" value="RVT_1"/>
    <property type="match status" value="1"/>
</dbReference>
<dbReference type="InterPro" id="IPR005135">
    <property type="entry name" value="Endo/exonuclease/phosphatase"/>
</dbReference>
<accession>A0AAD9QVD5</accession>
<sequence>MAILASLNCNGLRCQDKRKLAFEFFKSSRFDIIFLEETHWSIDLDMQIKREWEGDAFFSHGTNSARGVAILITSRLGYNNKQIRSVNEARVLNMLLEVDDRTLNLINVYAPSKDFQRRDFFLDLNRFLSDSNDNIMGGDFNCIFNSRLDKLGGVPDVRNSAALILNAVNTRFGLVDVWRERHKGERKFTWTGKDPRDPSLYIRTRIDFFFTCKPVNQCVIGTAIQPYPHSDHDCLILTMDFEKIERGPGYWRFNNKLLTDSVFQEEIERFWLKWVQEFDNFANPLEWWEKAKSIFKSDQKRSLLRKKCRRSAQNMRVLTKNNMDTVTETRDLLGEAFSFYKQLYTAQPCDETIQAEFLEGAYPELVEDARDSCEGEITTEELKKAVEAMEKDKSPGLDGITTNFYKHFWHMLGDKLVQVYNHAFRVGHLSVSQQRGVISLLFKKGDRTQLKNWRPITLLTTDYKILSKALANRLHGVLPLIIHSDQTASIRGRAINDNARLLHDVISYANTNSVPLAVVSIDQMKAFDRVSHDFLFKCLKRFGFGPSFIQWIQILYTSVSSSVRVNGWLTAFVHLERGLRQGCPLSMPLYVLTAETMAINIRSNPLIHGVKPPKSQNEVKLSQFADDTTLLLTDEQSIIETFRVFDQYELASGAKINKSKCKGLWSGDFSDRTDQLFDFSWYNDYIPDKILGQFFGNVDCSLLNWNAKVQKIDNTIAAWRQRDLSYKGKALIINSLLTSSLWYNVTSLAVPPWVIMHIERAVYNFFWSNKHPLVNREVLALPLKEGGFNIPRLETKVRAFRLNTIRRLLSGEDAHWKCFTSYFLRISNIDLGKLSLVLDYPLQRIDGNIPAFHKELLSAWLKHEPCRFRTNVPTIVTDILNEPLFLNKENTLHNELLFFKDWIAAGVIKISDICYEVVPGFLPIGAIHEILADQTGSDGRTFEKTSREFDKILSAIPQQWTDHIRFELGRPPPTLQPCFAIRTAGPSQTPTEILSCKTRHFYGQLHDQKKPVIPAVDRWKPSLQPEPTFSSSQWKTLYSPLVSNKQGDTNWKIAHRVLPTALSLSRMGILSTPNCHRCGAIDNIEHAMLECRAVHGFFHSKNIRKEISAFSGS</sequence>
<dbReference type="CDD" id="cd09076">
    <property type="entry name" value="L1-EN"/>
    <property type="match status" value="1"/>
</dbReference>
<dbReference type="PROSITE" id="PS50878">
    <property type="entry name" value="RT_POL"/>
    <property type="match status" value="1"/>
</dbReference>
<dbReference type="SUPFAM" id="SSF56219">
    <property type="entry name" value="DNase I-like"/>
    <property type="match status" value="1"/>
</dbReference>
<evidence type="ECO:0000313" key="2">
    <source>
        <dbReference type="EMBL" id="KAK2568091.1"/>
    </source>
</evidence>
<name>A0AAD9QVD5_ACRCE</name>
<keyword evidence="3" id="KW-1185">Reference proteome</keyword>
<organism evidence="2 3">
    <name type="scientific">Acropora cervicornis</name>
    <name type="common">Staghorn coral</name>
    <dbReference type="NCBI Taxonomy" id="6130"/>
    <lineage>
        <taxon>Eukaryota</taxon>
        <taxon>Metazoa</taxon>
        <taxon>Cnidaria</taxon>
        <taxon>Anthozoa</taxon>
        <taxon>Hexacorallia</taxon>
        <taxon>Scleractinia</taxon>
        <taxon>Astrocoeniina</taxon>
        <taxon>Acroporidae</taxon>
        <taxon>Acropora</taxon>
    </lineage>
</organism>
<dbReference type="GO" id="GO:0003824">
    <property type="term" value="F:catalytic activity"/>
    <property type="evidence" value="ECO:0007669"/>
    <property type="project" value="InterPro"/>
</dbReference>
<dbReference type="Pfam" id="PF03372">
    <property type="entry name" value="Exo_endo_phos"/>
    <property type="match status" value="1"/>
</dbReference>
<evidence type="ECO:0000259" key="1">
    <source>
        <dbReference type="PROSITE" id="PS50878"/>
    </source>
</evidence>
<dbReference type="CDD" id="cd01650">
    <property type="entry name" value="RT_nLTR_like"/>
    <property type="match status" value="1"/>
</dbReference>
<proteinExistence type="predicted"/>
<gene>
    <name evidence="2" type="ORF">P5673_008020</name>
</gene>
<dbReference type="SUPFAM" id="SSF56672">
    <property type="entry name" value="DNA/RNA polymerases"/>
    <property type="match status" value="1"/>
</dbReference>
<dbReference type="PANTHER" id="PTHR19446">
    <property type="entry name" value="REVERSE TRANSCRIPTASES"/>
    <property type="match status" value="1"/>
</dbReference>
<dbReference type="Proteomes" id="UP001249851">
    <property type="component" value="Unassembled WGS sequence"/>
</dbReference>
<dbReference type="Gene3D" id="3.60.10.10">
    <property type="entry name" value="Endonuclease/exonuclease/phosphatase"/>
    <property type="match status" value="1"/>
</dbReference>
<dbReference type="InterPro" id="IPR036691">
    <property type="entry name" value="Endo/exonu/phosph_ase_sf"/>
</dbReference>
<dbReference type="InterPro" id="IPR043502">
    <property type="entry name" value="DNA/RNA_pol_sf"/>
</dbReference>
<evidence type="ECO:0000313" key="3">
    <source>
        <dbReference type="Proteomes" id="UP001249851"/>
    </source>
</evidence>
<dbReference type="EMBL" id="JARQWQ010000013">
    <property type="protein sequence ID" value="KAK2568091.1"/>
    <property type="molecule type" value="Genomic_DNA"/>
</dbReference>
<reference evidence="2" key="2">
    <citation type="journal article" date="2023" name="Science">
        <title>Genomic signatures of disease resistance in endangered staghorn corals.</title>
        <authorList>
            <person name="Vollmer S.V."/>
            <person name="Selwyn J.D."/>
            <person name="Despard B.A."/>
            <person name="Roesel C.L."/>
        </authorList>
    </citation>
    <scope>NUCLEOTIDE SEQUENCE</scope>
    <source>
        <strain evidence="2">K2</strain>
    </source>
</reference>
<comment type="caution">
    <text evidence="2">The sequence shown here is derived from an EMBL/GenBank/DDBJ whole genome shotgun (WGS) entry which is preliminary data.</text>
</comment>